<feature type="DNA-binding region" description="Homeobox" evidence="4">
    <location>
        <begin position="37"/>
        <end position="96"/>
    </location>
</feature>
<dbReference type="SMART" id="SM00389">
    <property type="entry name" value="HOX"/>
    <property type="match status" value="1"/>
</dbReference>
<dbReference type="Proteomes" id="UP000696485">
    <property type="component" value="Unassembled WGS sequence"/>
</dbReference>
<evidence type="ECO:0000256" key="1">
    <source>
        <dbReference type="ARBA" id="ARBA00023125"/>
    </source>
</evidence>
<evidence type="ECO:0000256" key="6">
    <source>
        <dbReference type="SAM" id="MobiDB-lite"/>
    </source>
</evidence>
<evidence type="ECO:0000313" key="8">
    <source>
        <dbReference type="EMBL" id="KAF9335334.1"/>
    </source>
</evidence>
<proteinExistence type="predicted"/>
<dbReference type="EMBL" id="JAAAUY010000105">
    <property type="protein sequence ID" value="KAF9335334.1"/>
    <property type="molecule type" value="Genomic_DNA"/>
</dbReference>
<keyword evidence="1 4" id="KW-0238">DNA-binding</keyword>
<dbReference type="InterPro" id="IPR051000">
    <property type="entry name" value="Homeobox_DNA-bind_prot"/>
</dbReference>
<evidence type="ECO:0000256" key="4">
    <source>
        <dbReference type="PROSITE-ProRule" id="PRU00108"/>
    </source>
</evidence>
<evidence type="ECO:0000259" key="7">
    <source>
        <dbReference type="PROSITE" id="PS50071"/>
    </source>
</evidence>
<keyword evidence="3 4" id="KW-0539">Nucleus</keyword>
<keyword evidence="2 4" id="KW-0371">Homeobox</keyword>
<dbReference type="GO" id="GO:0005634">
    <property type="term" value="C:nucleus"/>
    <property type="evidence" value="ECO:0007669"/>
    <property type="project" value="UniProtKB-SubCell"/>
</dbReference>
<dbReference type="PANTHER" id="PTHR24324:SF9">
    <property type="entry name" value="HOMEOBOX DOMAIN-CONTAINING PROTEIN"/>
    <property type="match status" value="1"/>
</dbReference>
<dbReference type="GO" id="GO:0000978">
    <property type="term" value="F:RNA polymerase II cis-regulatory region sequence-specific DNA binding"/>
    <property type="evidence" value="ECO:0007669"/>
    <property type="project" value="TreeGrafter"/>
</dbReference>
<comment type="subcellular location">
    <subcellularLocation>
        <location evidence="4 5">Nucleus</location>
    </subcellularLocation>
</comment>
<dbReference type="PANTHER" id="PTHR24324">
    <property type="entry name" value="HOMEOBOX PROTEIN HHEX"/>
    <property type="match status" value="1"/>
</dbReference>
<dbReference type="SUPFAM" id="SSF46689">
    <property type="entry name" value="Homeodomain-like"/>
    <property type="match status" value="1"/>
</dbReference>
<dbReference type="PROSITE" id="PS50071">
    <property type="entry name" value="HOMEOBOX_2"/>
    <property type="match status" value="1"/>
</dbReference>
<evidence type="ECO:0000256" key="5">
    <source>
        <dbReference type="RuleBase" id="RU000682"/>
    </source>
</evidence>
<dbReference type="InterPro" id="IPR001356">
    <property type="entry name" value="HD"/>
</dbReference>
<evidence type="ECO:0000256" key="3">
    <source>
        <dbReference type="ARBA" id="ARBA00023242"/>
    </source>
</evidence>
<sequence>MKDSPTRKTKKSHGTPSKGDSQPPLGELRPTFYNPFEVKHRQKISKSQYKILEKSFTDNPMPNGDTRQQLATQLSMTPRTIQVWFQNRRAKSKVSTANTDHSTKSDTPSSSDMSNMEMEGSAAEYLDCQEHDTSMFIQDLFSQGSEPDLEDALDINVIRSDALSPERRSNSTHRSVDIVPVTGSSGAHPS</sequence>
<dbReference type="Gene3D" id="1.10.10.60">
    <property type="entry name" value="Homeodomain-like"/>
    <property type="match status" value="1"/>
</dbReference>
<evidence type="ECO:0000256" key="2">
    <source>
        <dbReference type="ARBA" id="ARBA00023155"/>
    </source>
</evidence>
<name>A0A9P5SPH7_9FUNG</name>
<evidence type="ECO:0000313" key="9">
    <source>
        <dbReference type="Proteomes" id="UP000696485"/>
    </source>
</evidence>
<accession>A0A9P5SPH7</accession>
<feature type="region of interest" description="Disordered" evidence="6">
    <location>
        <begin position="161"/>
        <end position="190"/>
    </location>
</feature>
<organism evidence="8 9">
    <name type="scientific">Podila minutissima</name>
    <dbReference type="NCBI Taxonomy" id="64525"/>
    <lineage>
        <taxon>Eukaryota</taxon>
        <taxon>Fungi</taxon>
        <taxon>Fungi incertae sedis</taxon>
        <taxon>Mucoromycota</taxon>
        <taxon>Mortierellomycotina</taxon>
        <taxon>Mortierellomycetes</taxon>
        <taxon>Mortierellales</taxon>
        <taxon>Mortierellaceae</taxon>
        <taxon>Podila</taxon>
    </lineage>
</organism>
<dbReference type="InterPro" id="IPR017970">
    <property type="entry name" value="Homeobox_CS"/>
</dbReference>
<reference evidence="8" key="1">
    <citation type="journal article" date="2020" name="Fungal Divers.">
        <title>Resolving the Mortierellaceae phylogeny through synthesis of multi-gene phylogenetics and phylogenomics.</title>
        <authorList>
            <person name="Vandepol N."/>
            <person name="Liber J."/>
            <person name="Desiro A."/>
            <person name="Na H."/>
            <person name="Kennedy M."/>
            <person name="Barry K."/>
            <person name="Grigoriev I.V."/>
            <person name="Miller A.N."/>
            <person name="O'Donnell K."/>
            <person name="Stajich J.E."/>
            <person name="Bonito G."/>
        </authorList>
    </citation>
    <scope>NUCLEOTIDE SEQUENCE</scope>
    <source>
        <strain evidence="8">NVP1</strain>
    </source>
</reference>
<protein>
    <recommendedName>
        <fullName evidence="7">Homeobox domain-containing protein</fullName>
    </recommendedName>
</protein>
<dbReference type="AlphaFoldDB" id="A0A9P5SPH7"/>
<gene>
    <name evidence="8" type="ORF">BG006_000335</name>
</gene>
<feature type="domain" description="Homeobox" evidence="7">
    <location>
        <begin position="35"/>
        <end position="95"/>
    </location>
</feature>
<dbReference type="GO" id="GO:0030154">
    <property type="term" value="P:cell differentiation"/>
    <property type="evidence" value="ECO:0007669"/>
    <property type="project" value="TreeGrafter"/>
</dbReference>
<feature type="compositionally biased region" description="Polar residues" evidence="6">
    <location>
        <begin position="93"/>
        <end position="114"/>
    </location>
</feature>
<dbReference type="CDD" id="cd00086">
    <property type="entry name" value="homeodomain"/>
    <property type="match status" value="1"/>
</dbReference>
<dbReference type="GO" id="GO:0000981">
    <property type="term" value="F:DNA-binding transcription factor activity, RNA polymerase II-specific"/>
    <property type="evidence" value="ECO:0007669"/>
    <property type="project" value="InterPro"/>
</dbReference>
<feature type="region of interest" description="Disordered" evidence="6">
    <location>
        <begin position="1"/>
        <end position="31"/>
    </location>
</feature>
<keyword evidence="9" id="KW-1185">Reference proteome</keyword>
<dbReference type="PROSITE" id="PS00027">
    <property type="entry name" value="HOMEOBOX_1"/>
    <property type="match status" value="1"/>
</dbReference>
<comment type="caution">
    <text evidence="8">The sequence shown here is derived from an EMBL/GenBank/DDBJ whole genome shotgun (WGS) entry which is preliminary data.</text>
</comment>
<feature type="region of interest" description="Disordered" evidence="6">
    <location>
        <begin position="86"/>
        <end position="118"/>
    </location>
</feature>
<dbReference type="Pfam" id="PF00046">
    <property type="entry name" value="Homeodomain"/>
    <property type="match status" value="1"/>
</dbReference>
<dbReference type="InterPro" id="IPR009057">
    <property type="entry name" value="Homeodomain-like_sf"/>
</dbReference>